<accession>A0A6A4HSP7</accession>
<proteinExistence type="predicted"/>
<name>A0A6A4HSP7_9AGAR</name>
<evidence type="ECO:0000313" key="2">
    <source>
        <dbReference type="Proteomes" id="UP000799118"/>
    </source>
</evidence>
<dbReference type="EMBL" id="ML769446">
    <property type="protein sequence ID" value="KAE9401429.1"/>
    <property type="molecule type" value="Genomic_DNA"/>
</dbReference>
<dbReference type="AlphaFoldDB" id="A0A6A4HSP7"/>
<dbReference type="Proteomes" id="UP000799118">
    <property type="component" value="Unassembled WGS sequence"/>
</dbReference>
<gene>
    <name evidence="1" type="ORF">BT96DRAFT_992149</name>
</gene>
<reference evidence="1" key="1">
    <citation type="journal article" date="2019" name="Environ. Microbiol.">
        <title>Fungal ecological strategies reflected in gene transcription - a case study of two litter decomposers.</title>
        <authorList>
            <person name="Barbi F."/>
            <person name="Kohler A."/>
            <person name="Barry K."/>
            <person name="Baskaran P."/>
            <person name="Daum C."/>
            <person name="Fauchery L."/>
            <person name="Ihrmark K."/>
            <person name="Kuo A."/>
            <person name="LaButti K."/>
            <person name="Lipzen A."/>
            <person name="Morin E."/>
            <person name="Grigoriev I.V."/>
            <person name="Henrissat B."/>
            <person name="Lindahl B."/>
            <person name="Martin F."/>
        </authorList>
    </citation>
    <scope>NUCLEOTIDE SEQUENCE</scope>
    <source>
        <strain evidence="1">JB14</strain>
    </source>
</reference>
<organism evidence="1 2">
    <name type="scientific">Gymnopus androsaceus JB14</name>
    <dbReference type="NCBI Taxonomy" id="1447944"/>
    <lineage>
        <taxon>Eukaryota</taxon>
        <taxon>Fungi</taxon>
        <taxon>Dikarya</taxon>
        <taxon>Basidiomycota</taxon>
        <taxon>Agaricomycotina</taxon>
        <taxon>Agaricomycetes</taxon>
        <taxon>Agaricomycetidae</taxon>
        <taxon>Agaricales</taxon>
        <taxon>Marasmiineae</taxon>
        <taxon>Omphalotaceae</taxon>
        <taxon>Gymnopus</taxon>
    </lineage>
</organism>
<keyword evidence="2" id="KW-1185">Reference proteome</keyword>
<sequence length="69" mass="7292">MFMPNSPSSSPPGYSASIPITTAANLPSFVSRAAPAPMKGIWRSAFTNRSPPGKAFIYLLSQDANHALV</sequence>
<evidence type="ECO:0000313" key="1">
    <source>
        <dbReference type="EMBL" id="KAE9401429.1"/>
    </source>
</evidence>
<protein>
    <submittedName>
        <fullName evidence="1">Uncharacterized protein</fullName>
    </submittedName>
</protein>